<evidence type="ECO:0000256" key="3">
    <source>
        <dbReference type="PIRSR" id="PIRSR613078-1"/>
    </source>
</evidence>
<feature type="active site" description="Proton donor/acceptor" evidence="3">
    <location>
        <position position="82"/>
    </location>
</feature>
<keyword evidence="6" id="KW-1185">Reference proteome</keyword>
<evidence type="ECO:0000256" key="1">
    <source>
        <dbReference type="ARBA" id="ARBA00023152"/>
    </source>
</evidence>
<dbReference type="PROSITE" id="PS00175">
    <property type="entry name" value="PG_MUTASE"/>
    <property type="match status" value="1"/>
</dbReference>
<dbReference type="PANTHER" id="PTHR48100:SF1">
    <property type="entry name" value="HISTIDINE PHOSPHATASE FAMILY PROTEIN-RELATED"/>
    <property type="match status" value="1"/>
</dbReference>
<comment type="caution">
    <text evidence="5">The sequence shown here is derived from an EMBL/GenBank/DDBJ whole genome shotgun (WGS) entry which is preliminary data.</text>
</comment>
<feature type="active site" description="Tele-phosphohistidine intermediate" evidence="3">
    <location>
        <position position="9"/>
    </location>
</feature>
<dbReference type="RefSeq" id="WP_126992000.1">
    <property type="nucleotide sequence ID" value="NZ_JTFC01000044.1"/>
</dbReference>
<dbReference type="InterPro" id="IPR029033">
    <property type="entry name" value="His_PPase_superfam"/>
</dbReference>
<keyword evidence="1" id="KW-0324">Glycolysis</keyword>
<dbReference type="InterPro" id="IPR001345">
    <property type="entry name" value="PG/BPGM_mutase_AS"/>
</dbReference>
<dbReference type="SMART" id="SM00855">
    <property type="entry name" value="PGAM"/>
    <property type="match status" value="1"/>
</dbReference>
<dbReference type="EMBL" id="JTFC01000044">
    <property type="protein sequence ID" value="RUS51911.1"/>
    <property type="molecule type" value="Genomic_DNA"/>
</dbReference>
<dbReference type="InterPro" id="IPR050275">
    <property type="entry name" value="PGM_Phosphatase"/>
</dbReference>
<dbReference type="SUPFAM" id="SSF53254">
    <property type="entry name" value="Phosphoglycerate mutase-like"/>
    <property type="match status" value="1"/>
</dbReference>
<dbReference type="AlphaFoldDB" id="A0A433RPW6"/>
<dbReference type="PANTHER" id="PTHR48100">
    <property type="entry name" value="BROAD-SPECIFICITY PHOSPHATASE YOR283W-RELATED"/>
    <property type="match status" value="1"/>
</dbReference>
<organism evidence="5 6">
    <name type="scientific">Candidatus Kurthia intestinigallinarum</name>
    <dbReference type="NCBI Taxonomy" id="1562256"/>
    <lineage>
        <taxon>Bacteria</taxon>
        <taxon>Bacillati</taxon>
        <taxon>Bacillota</taxon>
        <taxon>Bacilli</taxon>
        <taxon>Bacillales</taxon>
        <taxon>Caryophanaceae</taxon>
        <taxon>Kurthia</taxon>
    </lineage>
</organism>
<evidence type="ECO:0000256" key="4">
    <source>
        <dbReference type="PIRSR" id="PIRSR613078-2"/>
    </source>
</evidence>
<dbReference type="GO" id="GO:0005737">
    <property type="term" value="C:cytoplasm"/>
    <property type="evidence" value="ECO:0007669"/>
    <property type="project" value="TreeGrafter"/>
</dbReference>
<dbReference type="GO" id="GO:0016791">
    <property type="term" value="F:phosphatase activity"/>
    <property type="evidence" value="ECO:0007669"/>
    <property type="project" value="TreeGrafter"/>
</dbReference>
<feature type="binding site" evidence="4">
    <location>
        <position position="58"/>
    </location>
    <ligand>
        <name>substrate</name>
    </ligand>
</feature>
<dbReference type="InterPro" id="IPR013078">
    <property type="entry name" value="His_Pase_superF_clade-1"/>
</dbReference>
<feature type="binding site" evidence="4">
    <location>
        <begin position="8"/>
        <end position="15"/>
    </location>
    <ligand>
        <name>substrate</name>
    </ligand>
</feature>
<sequence length="210" mass="24078">MVTLYITRHGQTEWNVQERIQGWFDSPLTNYGKDQANALCKRLSSTPFIAAYSSPSGRALETAKLILQGHQTPLFIKHELKEINVAEWQGMLVQKIKQQYPEAYDNYIHHAECFESLEGENYYDVLERAKKIIDKIEGKYEQDDNILVVTHSIVKKVLINYFLGHSIDQLCDSPHIDGTSLTIVHLENGHATIEKVGCVEHMPPKTRFSH</sequence>
<reference evidence="5 6" key="1">
    <citation type="submission" date="2014-11" db="EMBL/GenBank/DDBJ databases">
        <title>Genome sequence and analysis of novel Kurthia sp.</title>
        <authorList>
            <person name="Lawson J.N."/>
            <person name="Gonzalez J.E."/>
            <person name="Rinauldi L."/>
            <person name="Xuan Z."/>
            <person name="Firman A."/>
            <person name="Shaddox L."/>
            <person name="Trudeau A."/>
            <person name="Shah S."/>
            <person name="Reiman D."/>
        </authorList>
    </citation>
    <scope>NUCLEOTIDE SEQUENCE [LARGE SCALE GENOMIC DNA]</scope>
    <source>
        <strain evidence="5 6">3B1D</strain>
    </source>
</reference>
<dbReference type="PIRSF" id="PIRSF000709">
    <property type="entry name" value="6PFK_2-Ptase"/>
    <property type="match status" value="1"/>
</dbReference>
<keyword evidence="2" id="KW-0413">Isomerase</keyword>
<proteinExistence type="predicted"/>
<name>A0A433RPW6_9BACL</name>
<accession>A0A433RPW6</accession>
<evidence type="ECO:0000313" key="5">
    <source>
        <dbReference type="EMBL" id="RUS51911.1"/>
    </source>
</evidence>
<dbReference type="OrthoDB" id="9782128at2"/>
<evidence type="ECO:0000313" key="6">
    <source>
        <dbReference type="Proteomes" id="UP000288623"/>
    </source>
</evidence>
<dbReference type="Gene3D" id="3.40.50.1240">
    <property type="entry name" value="Phosphoglycerate mutase-like"/>
    <property type="match status" value="1"/>
</dbReference>
<dbReference type="Proteomes" id="UP000288623">
    <property type="component" value="Unassembled WGS sequence"/>
</dbReference>
<gene>
    <name evidence="5" type="ORF">QI30_18105</name>
</gene>
<dbReference type="Pfam" id="PF00300">
    <property type="entry name" value="His_Phos_1"/>
    <property type="match status" value="1"/>
</dbReference>
<dbReference type="CDD" id="cd07067">
    <property type="entry name" value="HP_PGM_like"/>
    <property type="match status" value="1"/>
</dbReference>
<protein>
    <submittedName>
        <fullName evidence="5">Phosphoglycerate mutase</fullName>
    </submittedName>
</protein>
<evidence type="ECO:0000256" key="2">
    <source>
        <dbReference type="ARBA" id="ARBA00023235"/>
    </source>
</evidence>